<feature type="compositionally biased region" description="Polar residues" evidence="1">
    <location>
        <begin position="91"/>
        <end position="100"/>
    </location>
</feature>
<protein>
    <submittedName>
        <fullName evidence="2">Uncharacterized protein</fullName>
    </submittedName>
</protein>
<accession>A0A1D1Y0Z1</accession>
<feature type="region of interest" description="Disordered" evidence="1">
    <location>
        <begin position="1"/>
        <end position="31"/>
    </location>
</feature>
<dbReference type="AlphaFoldDB" id="A0A1D1Y0Z1"/>
<feature type="compositionally biased region" description="Polar residues" evidence="1">
    <location>
        <begin position="7"/>
        <end position="27"/>
    </location>
</feature>
<sequence length="108" mass="12146">MARPCTARSTSPFITTSSAIPRTSTTDAPPRPLKLIDLRVCRPPPFNLTPPSSTPSSDHTYIYAFLFFFDRLLLILDLPPPPQKNKRNPPSMYTSRQNDLNVEINGFV</sequence>
<evidence type="ECO:0000313" key="2">
    <source>
        <dbReference type="EMBL" id="JAT48315.1"/>
    </source>
</evidence>
<organism evidence="2">
    <name type="scientific">Anthurium amnicola</name>
    <dbReference type="NCBI Taxonomy" id="1678845"/>
    <lineage>
        <taxon>Eukaryota</taxon>
        <taxon>Viridiplantae</taxon>
        <taxon>Streptophyta</taxon>
        <taxon>Embryophyta</taxon>
        <taxon>Tracheophyta</taxon>
        <taxon>Spermatophyta</taxon>
        <taxon>Magnoliopsida</taxon>
        <taxon>Liliopsida</taxon>
        <taxon>Araceae</taxon>
        <taxon>Pothoideae</taxon>
        <taxon>Potheae</taxon>
        <taxon>Anthurium</taxon>
    </lineage>
</organism>
<dbReference type="EMBL" id="GDJX01019621">
    <property type="protein sequence ID" value="JAT48315.1"/>
    <property type="molecule type" value="Transcribed_RNA"/>
</dbReference>
<gene>
    <name evidence="2" type="ORF">g.120129</name>
</gene>
<name>A0A1D1Y0Z1_9ARAE</name>
<reference evidence="2" key="1">
    <citation type="submission" date="2015-07" db="EMBL/GenBank/DDBJ databases">
        <title>Transcriptome Assembly of Anthurium amnicola.</title>
        <authorList>
            <person name="Suzuki J."/>
        </authorList>
    </citation>
    <scope>NUCLEOTIDE SEQUENCE</scope>
</reference>
<feature type="region of interest" description="Disordered" evidence="1">
    <location>
        <begin position="80"/>
        <end position="108"/>
    </location>
</feature>
<evidence type="ECO:0000256" key="1">
    <source>
        <dbReference type="SAM" id="MobiDB-lite"/>
    </source>
</evidence>
<proteinExistence type="predicted"/>